<dbReference type="Pfam" id="PF03465">
    <property type="entry name" value="eRF1_3"/>
    <property type="match status" value="1"/>
</dbReference>
<reference evidence="11 12" key="1">
    <citation type="journal article" date="2020" name="Nat. Commun.">
        <title>The structures of two archaeal type IV pili illuminate evolutionary relationships.</title>
        <authorList>
            <person name="Wang F."/>
            <person name="Baquero D.P."/>
            <person name="Su Z."/>
            <person name="Beltran L.C."/>
            <person name="Prangishvili D."/>
            <person name="Krupovic M."/>
            <person name="Egelman E.H."/>
        </authorList>
    </citation>
    <scope>NUCLEOTIDE SEQUENCE [LARGE SCALE GENOMIC DNA]</scope>
    <source>
        <strain evidence="11 12">2GA</strain>
    </source>
</reference>
<keyword evidence="6 9" id="KW-0963">Cytoplasm</keyword>
<evidence type="ECO:0000256" key="4">
    <source>
        <dbReference type="ARBA" id="ARBA00011520"/>
    </source>
</evidence>
<dbReference type="InterPro" id="IPR024049">
    <property type="entry name" value="eRF1_1_sf"/>
</dbReference>
<dbReference type="GO" id="GO:0016149">
    <property type="term" value="F:translation release factor activity, codon specific"/>
    <property type="evidence" value="ECO:0007669"/>
    <property type="project" value="UniProtKB-UniRule"/>
</dbReference>
<comment type="subcellular location">
    <subcellularLocation>
        <location evidence="2 9">Cytoplasm</location>
    </subcellularLocation>
</comment>
<protein>
    <recommendedName>
        <fullName evidence="5 9">Peptide chain release factor subunit 1</fullName>
    </recommendedName>
    <alternativeName>
        <fullName evidence="8 9">Translation termination factor aRF1</fullName>
    </alternativeName>
</protein>
<dbReference type="GeneID" id="5055469"/>
<comment type="function">
    <text evidence="1 9">Directs the termination of nascent peptide synthesis (translation) in response to the termination codons UAA, UAG and UGA.</text>
</comment>
<evidence type="ECO:0000259" key="10">
    <source>
        <dbReference type="SMART" id="SM01194"/>
    </source>
</evidence>
<dbReference type="InterPro" id="IPR029064">
    <property type="entry name" value="Ribosomal_eL30-like_sf"/>
</dbReference>
<dbReference type="SUPFAM" id="SSF55481">
    <property type="entry name" value="N-terminal domain of eukaryotic peptide chain release factor subunit 1, ERF1"/>
    <property type="match status" value="1"/>
</dbReference>
<dbReference type="PANTHER" id="PTHR10113">
    <property type="entry name" value="PEPTIDE CHAIN RELEASE FACTOR SUBUNIT 1"/>
    <property type="match status" value="1"/>
</dbReference>
<proteinExistence type="inferred from homology"/>
<sequence>MSFNRPPNGVYYVKTATELRAFVNVLKKFRGYATTLITLYINSERPIPDVLNLLRSEWSTAANIKDKTTRTHVQDTLERIINNLKGEAKAPENGMAIFAGFHMINQGNYEWVYYVVVPPQPIYTFKYICDTAFHTEILEEQLHAAVTYGIVVVERGEAVIALLKGGQWEVVKTVEFFVPGKHHAGGQSANRFKRQTEHLAETFYKVLAEEVNKIFLQIPTLKGIIVAGPGPTKEDFLEEGGLDYRLKDKVLAVVPACCANEYGVVEAIRNAQDQLKESEYVKAKEVMDKVMFYAVKKSDYIVYGRDRTLKALQMGMAELVVIAEELGEDVVLDVVMKAEEKGIKVEVIPKGVEESKTLMQAFGGYVALLSTPVWVLEQQIAAEAATTTS</sequence>
<dbReference type="RefSeq" id="WP_011900473.1">
    <property type="nucleotide sequence ID" value="NZ_JAAVJF010000001.1"/>
</dbReference>
<evidence type="ECO:0000256" key="3">
    <source>
        <dbReference type="ARBA" id="ARBA00005326"/>
    </source>
</evidence>
<dbReference type="InterPro" id="IPR005141">
    <property type="entry name" value="eRF1_2"/>
</dbReference>
<keyword evidence="12" id="KW-1185">Reference proteome</keyword>
<comment type="similarity">
    <text evidence="3 9">Belongs to the eukaryotic release factor 1 family.</text>
</comment>
<dbReference type="FunFam" id="3.30.960.10:FF:000003">
    <property type="entry name" value="Peptide chain release factor subunit 1"/>
    <property type="match status" value="1"/>
</dbReference>
<dbReference type="Pfam" id="PF03463">
    <property type="entry name" value="eRF1_1"/>
    <property type="match status" value="1"/>
</dbReference>
<dbReference type="Gene3D" id="3.30.960.10">
    <property type="entry name" value="eRF1 domain 1"/>
    <property type="match status" value="1"/>
</dbReference>
<dbReference type="Pfam" id="PF03464">
    <property type="entry name" value="eRF1_2"/>
    <property type="match status" value="1"/>
</dbReference>
<dbReference type="InterPro" id="IPR042226">
    <property type="entry name" value="eFR1_2_sf"/>
</dbReference>
<dbReference type="FunFam" id="3.30.420.60:FF:000003">
    <property type="entry name" value="Peptide chain release factor subunit 1"/>
    <property type="match status" value="1"/>
</dbReference>
<dbReference type="InterPro" id="IPR020918">
    <property type="entry name" value="Peptide_chain-rel_aRF1"/>
</dbReference>
<evidence type="ECO:0000256" key="7">
    <source>
        <dbReference type="ARBA" id="ARBA00022917"/>
    </source>
</evidence>
<gene>
    <name evidence="9" type="primary">prf1</name>
    <name evidence="11" type="ORF">HC235_00670</name>
</gene>
<evidence type="ECO:0000256" key="5">
    <source>
        <dbReference type="ARBA" id="ARBA00019723"/>
    </source>
</evidence>
<dbReference type="OMA" id="GPGTEKM"/>
<comment type="subunit">
    <text evidence="4 9">Heterodimer of two subunits, one of which binds GTP.</text>
</comment>
<evidence type="ECO:0000313" key="12">
    <source>
        <dbReference type="Proteomes" id="UP000554766"/>
    </source>
</evidence>
<dbReference type="SUPFAM" id="SSF55315">
    <property type="entry name" value="L30e-like"/>
    <property type="match status" value="1"/>
</dbReference>
<name>A0A7L4P9E9_9CREN</name>
<dbReference type="GO" id="GO:0005737">
    <property type="term" value="C:cytoplasm"/>
    <property type="evidence" value="ECO:0007669"/>
    <property type="project" value="UniProtKB-SubCell"/>
</dbReference>
<dbReference type="HAMAP" id="MF_00424">
    <property type="entry name" value="Rel_fact_arch_1"/>
    <property type="match status" value="1"/>
</dbReference>
<dbReference type="SUPFAM" id="SSF53137">
    <property type="entry name" value="Translational machinery components"/>
    <property type="match status" value="1"/>
</dbReference>
<dbReference type="Gene3D" id="3.30.420.60">
    <property type="entry name" value="eRF1 domain 2"/>
    <property type="match status" value="1"/>
</dbReference>
<evidence type="ECO:0000313" key="11">
    <source>
        <dbReference type="EMBL" id="NYR14506.1"/>
    </source>
</evidence>
<dbReference type="InterPro" id="IPR005140">
    <property type="entry name" value="eRF1_Pelota-like_N"/>
</dbReference>
<keyword evidence="7 9" id="KW-0648">Protein biosynthesis</keyword>
<dbReference type="AlphaFoldDB" id="A0A7L4P9E9"/>
<comment type="caution">
    <text evidence="11">The sequence shown here is derived from an EMBL/GenBank/DDBJ whole genome shotgun (WGS) entry which is preliminary data.</text>
</comment>
<evidence type="ECO:0000256" key="6">
    <source>
        <dbReference type="ARBA" id="ARBA00022490"/>
    </source>
</evidence>
<dbReference type="InterPro" id="IPR005142">
    <property type="entry name" value="eRF1_3"/>
</dbReference>
<dbReference type="Gene3D" id="3.30.1330.30">
    <property type="match status" value="1"/>
</dbReference>
<dbReference type="NCBIfam" id="TIGR03676">
    <property type="entry name" value="aRF1_eRF1"/>
    <property type="match status" value="1"/>
</dbReference>
<dbReference type="InterPro" id="IPR004403">
    <property type="entry name" value="Peptide_chain-rel_eRF1/aRF1"/>
</dbReference>
<organism evidence="11 12">
    <name type="scientific">Pyrobaculum arsenaticum</name>
    <dbReference type="NCBI Taxonomy" id="121277"/>
    <lineage>
        <taxon>Archaea</taxon>
        <taxon>Thermoproteota</taxon>
        <taxon>Thermoprotei</taxon>
        <taxon>Thermoproteales</taxon>
        <taxon>Thermoproteaceae</taxon>
        <taxon>Pyrobaculum</taxon>
    </lineage>
</organism>
<evidence type="ECO:0000256" key="1">
    <source>
        <dbReference type="ARBA" id="ARBA00002832"/>
    </source>
</evidence>
<evidence type="ECO:0000256" key="9">
    <source>
        <dbReference type="HAMAP-Rule" id="MF_00424"/>
    </source>
</evidence>
<evidence type="ECO:0000256" key="2">
    <source>
        <dbReference type="ARBA" id="ARBA00004496"/>
    </source>
</evidence>
<dbReference type="EMBL" id="JAAVJF010000001">
    <property type="protein sequence ID" value="NYR14506.1"/>
    <property type="molecule type" value="Genomic_DNA"/>
</dbReference>
<accession>A0A7L4P9E9</accession>
<feature type="domain" description="eRF1/Pelota-like N-terminal" evidence="10">
    <location>
        <begin position="10"/>
        <end position="143"/>
    </location>
</feature>
<evidence type="ECO:0000256" key="8">
    <source>
        <dbReference type="ARBA" id="ARBA00031168"/>
    </source>
</evidence>
<dbReference type="Proteomes" id="UP000554766">
    <property type="component" value="Unassembled WGS sequence"/>
</dbReference>
<dbReference type="SMART" id="SM01194">
    <property type="entry name" value="eRF1_1"/>
    <property type="match status" value="1"/>
</dbReference>